<dbReference type="AlphaFoldDB" id="A0A6C0HL49"/>
<accession>A0A6C0HL49</accession>
<organism evidence="2">
    <name type="scientific">viral metagenome</name>
    <dbReference type="NCBI Taxonomy" id="1070528"/>
    <lineage>
        <taxon>unclassified sequences</taxon>
        <taxon>metagenomes</taxon>
        <taxon>organismal metagenomes</taxon>
    </lineage>
</organism>
<feature type="compositionally biased region" description="Low complexity" evidence="1">
    <location>
        <begin position="19"/>
        <end position="35"/>
    </location>
</feature>
<feature type="compositionally biased region" description="Gly residues" evidence="1">
    <location>
        <begin position="122"/>
        <end position="138"/>
    </location>
</feature>
<dbReference type="EMBL" id="MN739979">
    <property type="protein sequence ID" value="QHT81209.1"/>
    <property type="molecule type" value="Genomic_DNA"/>
</dbReference>
<feature type="region of interest" description="Disordered" evidence="1">
    <location>
        <begin position="94"/>
        <end position="139"/>
    </location>
</feature>
<evidence type="ECO:0000313" key="2">
    <source>
        <dbReference type="EMBL" id="QHT81209.1"/>
    </source>
</evidence>
<feature type="region of interest" description="Disordered" evidence="1">
    <location>
        <begin position="16"/>
        <end position="54"/>
    </location>
</feature>
<proteinExistence type="predicted"/>
<protein>
    <submittedName>
        <fullName evidence="2">Uncharacterized protein</fullName>
    </submittedName>
</protein>
<reference evidence="2" key="1">
    <citation type="journal article" date="2020" name="Nature">
        <title>Giant virus diversity and host interactions through global metagenomics.</title>
        <authorList>
            <person name="Schulz F."/>
            <person name="Roux S."/>
            <person name="Paez-Espino D."/>
            <person name="Jungbluth S."/>
            <person name="Walsh D.A."/>
            <person name="Denef V.J."/>
            <person name="McMahon K.D."/>
            <person name="Konstantinidis K.T."/>
            <person name="Eloe-Fadrosh E.A."/>
            <person name="Kyrpides N.C."/>
            <person name="Woyke T."/>
        </authorList>
    </citation>
    <scope>NUCLEOTIDE SEQUENCE</scope>
    <source>
        <strain evidence="2">GVMAG-M-3300023184-13</strain>
    </source>
</reference>
<feature type="region of interest" description="Disordered" evidence="1">
    <location>
        <begin position="429"/>
        <end position="477"/>
    </location>
</feature>
<evidence type="ECO:0000256" key="1">
    <source>
        <dbReference type="SAM" id="MobiDB-lite"/>
    </source>
</evidence>
<dbReference type="InterPro" id="IPR043910">
    <property type="entry name" value="DUF5767"/>
</dbReference>
<dbReference type="Pfam" id="PF19071">
    <property type="entry name" value="DUF5767"/>
    <property type="match status" value="1"/>
</dbReference>
<name>A0A6C0HL49_9ZZZZ</name>
<sequence length="477" mass="51046">METFDLDLEDLDLKPVDINSNNNSNSNTINNYGSSQPSMSPARPNLSVSSGMHDSLPSMSFSTDKEVDFGLSMLVNKKKQRHDSNANANANFVNKMGSASAPPSTNPSPTPKSFFNSNDDIYGGGGGGGGGSGSGNGMGSISFPQKVNLDDTEMLQSSLFYDNMTNIDLDKELSSLDIGDVKSGSMGGMSGPKLPDFNSSNSTNIPGLSTNSSYGVPPVPLGNNSNYGSINTGGIANSAGLSYEDVQKAKFDLLCKFERLRDKGVKIPKVFSMSSDYDEMKYEYDRLIHQRKMANSVKMQRQMLVTFCSGMTFLNDKFDPIGLKLEGFDEHVNDNVGDYDDIFEELYEKYKESANMAPELKLLMTLGGSAFMYHLSNSVFKSAMPNPSDILKQNPELMRQFQAAAMGAVNGSNPGFANFMGGMMGGGGGGGGGGDAGPPKYNPMGGPPFANPRDASPRGQTNVNDTEDIDKLLNSLS</sequence>